<dbReference type="InterPro" id="IPR033645">
    <property type="entry name" value="VirB9/CagX/TrbG_C"/>
</dbReference>
<gene>
    <name evidence="5" type="ORF">SAMN04488125_11836</name>
</gene>
<evidence type="ECO:0000256" key="1">
    <source>
        <dbReference type="ARBA" id="ARBA00006135"/>
    </source>
</evidence>
<dbReference type="InterPro" id="IPR014148">
    <property type="entry name" value="VirB9"/>
</dbReference>
<keyword evidence="3" id="KW-0843">Virulence</keyword>
<evidence type="ECO:0000256" key="2">
    <source>
        <dbReference type="ARBA" id="ARBA00022729"/>
    </source>
</evidence>
<dbReference type="Proteomes" id="UP000198804">
    <property type="component" value="Unassembled WGS sequence"/>
</dbReference>
<dbReference type="NCBIfam" id="TIGR02781">
    <property type="entry name" value="VirB9"/>
    <property type="match status" value="1"/>
</dbReference>
<dbReference type="InterPro" id="IPR038161">
    <property type="entry name" value="VirB9/CagX/TrbG_C_sf"/>
</dbReference>
<dbReference type="EMBL" id="FOSV01000018">
    <property type="protein sequence ID" value="SFL57166.1"/>
    <property type="molecule type" value="Genomic_DNA"/>
</dbReference>
<dbReference type="CDD" id="cd06911">
    <property type="entry name" value="VirB9_CagX_TrbG"/>
    <property type="match status" value="1"/>
</dbReference>
<evidence type="ECO:0000256" key="4">
    <source>
        <dbReference type="SAM" id="SignalP"/>
    </source>
</evidence>
<evidence type="ECO:0000313" key="5">
    <source>
        <dbReference type="EMBL" id="SFL57166.1"/>
    </source>
</evidence>
<organism evidence="5 6">
    <name type="scientific">Methylorubrum salsuginis</name>
    <dbReference type="NCBI Taxonomy" id="414703"/>
    <lineage>
        <taxon>Bacteria</taxon>
        <taxon>Pseudomonadati</taxon>
        <taxon>Pseudomonadota</taxon>
        <taxon>Alphaproteobacteria</taxon>
        <taxon>Hyphomicrobiales</taxon>
        <taxon>Methylobacteriaceae</taxon>
        <taxon>Methylorubrum</taxon>
    </lineage>
</organism>
<dbReference type="Gene3D" id="2.60.40.2500">
    <property type="match status" value="1"/>
</dbReference>
<dbReference type="InterPro" id="IPR010258">
    <property type="entry name" value="Conjugal_tfr_TrbG/VirB9/CagX"/>
</dbReference>
<dbReference type="Pfam" id="PF03524">
    <property type="entry name" value="CagX"/>
    <property type="match status" value="1"/>
</dbReference>
<comment type="similarity">
    <text evidence="1">Belongs to the TrbG/VirB9 family.</text>
</comment>
<feature type="chain" id="PRO_5011773619" evidence="4">
    <location>
        <begin position="30"/>
        <end position="293"/>
    </location>
</feature>
<reference evidence="6" key="1">
    <citation type="submission" date="2016-10" db="EMBL/GenBank/DDBJ databases">
        <authorList>
            <person name="Varghese N."/>
            <person name="Submissions S."/>
        </authorList>
    </citation>
    <scope>NUCLEOTIDE SEQUENCE [LARGE SCALE GENOMIC DNA]</scope>
    <source>
        <strain evidence="6">CGMCC 1.6474</strain>
    </source>
</reference>
<dbReference type="RefSeq" id="WP_165616495.1">
    <property type="nucleotide sequence ID" value="NZ_FOSV01000018.1"/>
</dbReference>
<accession>A0A1I4ITS6</accession>
<name>A0A1I4ITS6_9HYPH</name>
<evidence type="ECO:0000313" key="6">
    <source>
        <dbReference type="Proteomes" id="UP000198804"/>
    </source>
</evidence>
<dbReference type="AlphaFoldDB" id="A0A1I4ITS6"/>
<protein>
    <submittedName>
        <fullName evidence="5">Type IV secretion system protein VirB9</fullName>
    </submittedName>
</protein>
<dbReference type="STRING" id="414703.SAMN04488125_11836"/>
<evidence type="ECO:0000256" key="3">
    <source>
        <dbReference type="ARBA" id="ARBA00023026"/>
    </source>
</evidence>
<keyword evidence="6" id="KW-1185">Reference proteome</keyword>
<sequence length="293" mass="31771">MSARSSSACLARAGMLSILLAGAAWPAQALQNPQAGNRDARMRTVVYDPANVVKINGVIRASTQVMFAEGEEIAHVAIGDSVSWEIAPAGNILFLKPRERHPATNLQVVTTRRDGRKRSYQFELSISDGSLSDSYFAVRFAYPGDEAELRRTEAALRRSAAEAGAIEQTFAASDTAGPRNWRYSAQGAATLEPDGVYDDGQETFLRFEGNREMPAVYLVASDGSESLVPKDVRGEFVVVHAIGRELRLRQGAQVTCLFNEAFDPVGVNHGTRTTSPAVMRTVRRPIRSTGGTP</sequence>
<proteinExistence type="inferred from homology"/>
<keyword evidence="2 4" id="KW-0732">Signal</keyword>
<feature type="signal peptide" evidence="4">
    <location>
        <begin position="1"/>
        <end position="29"/>
    </location>
</feature>